<dbReference type="EMBL" id="SDOX01000011">
    <property type="protein sequence ID" value="TFJ85579.1"/>
    <property type="molecule type" value="Genomic_DNA"/>
</dbReference>
<evidence type="ECO:0000259" key="3">
    <source>
        <dbReference type="Pfam" id="PF13649"/>
    </source>
</evidence>
<evidence type="ECO:0000256" key="1">
    <source>
        <dbReference type="ARBA" id="ARBA00022679"/>
    </source>
</evidence>
<protein>
    <recommendedName>
        <fullName evidence="3">Methyltransferase domain-containing protein</fullName>
    </recommendedName>
</protein>
<comment type="caution">
    <text evidence="4">The sequence shown here is derived from an EMBL/GenBank/DDBJ whole genome shotgun (WGS) entry which is preliminary data.</text>
</comment>
<evidence type="ECO:0000256" key="2">
    <source>
        <dbReference type="SAM" id="MobiDB-lite"/>
    </source>
</evidence>
<dbReference type="InterPro" id="IPR041698">
    <property type="entry name" value="Methyltransf_25"/>
</dbReference>
<sequence>MQDNGSPSHPCEEQAMVSKQEAHYDDVAKEYNKAWFYEDGTDYQRWLVRSLQTRLQAAPDSRVVDMGGGTGNFSAAFYKECKLEKPVLCVDPSRALLAQAQRHVSEVEPLLADGLSFVGTTAYNQAYDRILFKEVVHHFPQDELGVVFAGTFQQLRPGGRLVVMTRPHDSTHYPFFHAAHQTWKAVQQDETIYAQKLRTAGFDVSVDHADYTVTMPLSRWLSMVESRFWSTLHGFSDAEMAEGLKEIKARFLGDSQSASSTTHREQGDHKGEALGREERNDPPISFPDRLVFITGLKAKGGYA</sequence>
<name>A0A4D9DAL2_9STRA</name>
<dbReference type="GO" id="GO:0016740">
    <property type="term" value="F:transferase activity"/>
    <property type="evidence" value="ECO:0007669"/>
    <property type="project" value="UniProtKB-KW"/>
</dbReference>
<dbReference type="AlphaFoldDB" id="A0A4D9DAL2"/>
<evidence type="ECO:0000313" key="5">
    <source>
        <dbReference type="Proteomes" id="UP000355283"/>
    </source>
</evidence>
<dbReference type="CDD" id="cd02440">
    <property type="entry name" value="AdoMet_MTases"/>
    <property type="match status" value="1"/>
</dbReference>
<feature type="compositionally biased region" description="Basic and acidic residues" evidence="2">
    <location>
        <begin position="262"/>
        <end position="281"/>
    </location>
</feature>
<evidence type="ECO:0000313" key="4">
    <source>
        <dbReference type="EMBL" id="TFJ85579.1"/>
    </source>
</evidence>
<gene>
    <name evidence="4" type="ORF">NSK_003088</name>
</gene>
<proteinExistence type="predicted"/>
<keyword evidence="5" id="KW-1185">Reference proteome</keyword>
<dbReference type="Gene3D" id="3.40.50.150">
    <property type="entry name" value="Vaccinia Virus protein VP39"/>
    <property type="match status" value="1"/>
</dbReference>
<dbReference type="SUPFAM" id="SSF53335">
    <property type="entry name" value="S-adenosyl-L-methionine-dependent methyltransferases"/>
    <property type="match status" value="1"/>
</dbReference>
<dbReference type="PANTHER" id="PTHR43861">
    <property type="entry name" value="TRANS-ACONITATE 2-METHYLTRANSFERASE-RELATED"/>
    <property type="match status" value="1"/>
</dbReference>
<dbReference type="Proteomes" id="UP000355283">
    <property type="component" value="Unassembled WGS sequence"/>
</dbReference>
<organism evidence="4 5">
    <name type="scientific">Nannochloropsis salina CCMP1776</name>
    <dbReference type="NCBI Taxonomy" id="1027361"/>
    <lineage>
        <taxon>Eukaryota</taxon>
        <taxon>Sar</taxon>
        <taxon>Stramenopiles</taxon>
        <taxon>Ochrophyta</taxon>
        <taxon>Eustigmatophyceae</taxon>
        <taxon>Eustigmatales</taxon>
        <taxon>Monodopsidaceae</taxon>
        <taxon>Microchloropsis</taxon>
        <taxon>Microchloropsis salina</taxon>
    </lineage>
</organism>
<dbReference type="Pfam" id="PF13649">
    <property type="entry name" value="Methyltransf_25"/>
    <property type="match status" value="1"/>
</dbReference>
<reference evidence="4 5" key="1">
    <citation type="submission" date="2019-01" db="EMBL/GenBank/DDBJ databases">
        <title>Nuclear Genome Assembly of the Microalgal Biofuel strain Nannochloropsis salina CCMP1776.</title>
        <authorList>
            <person name="Hovde B."/>
        </authorList>
    </citation>
    <scope>NUCLEOTIDE SEQUENCE [LARGE SCALE GENOMIC DNA]</scope>
    <source>
        <strain evidence="4 5">CCMP1776</strain>
    </source>
</reference>
<dbReference type="OrthoDB" id="445007at2759"/>
<accession>A0A4D9DAL2</accession>
<keyword evidence="1" id="KW-0808">Transferase</keyword>
<dbReference type="InterPro" id="IPR029063">
    <property type="entry name" value="SAM-dependent_MTases_sf"/>
</dbReference>
<feature type="region of interest" description="Disordered" evidence="2">
    <location>
        <begin position="255"/>
        <end position="287"/>
    </location>
</feature>
<feature type="domain" description="Methyltransferase" evidence="3">
    <location>
        <begin position="63"/>
        <end position="159"/>
    </location>
</feature>